<organism evidence="4 5">
    <name type="scientific">Nitrosomonas aestuarii</name>
    <dbReference type="NCBI Taxonomy" id="52441"/>
    <lineage>
        <taxon>Bacteria</taxon>
        <taxon>Pseudomonadati</taxon>
        <taxon>Pseudomonadota</taxon>
        <taxon>Betaproteobacteria</taxon>
        <taxon>Nitrosomonadales</taxon>
        <taxon>Nitrosomonadaceae</taxon>
        <taxon>Nitrosomonas</taxon>
    </lineage>
</organism>
<dbReference type="Pfam" id="PF04183">
    <property type="entry name" value="IucA_IucC"/>
    <property type="match status" value="1"/>
</dbReference>
<proteinExistence type="inferred from homology"/>
<dbReference type="Pfam" id="PF06276">
    <property type="entry name" value="FhuF"/>
    <property type="match status" value="1"/>
</dbReference>
<dbReference type="InterPro" id="IPR007310">
    <property type="entry name" value="Aerobactin_biosyn_IucA/IucC_N"/>
</dbReference>
<dbReference type="GO" id="GO:0016881">
    <property type="term" value="F:acid-amino acid ligase activity"/>
    <property type="evidence" value="ECO:0007669"/>
    <property type="project" value="UniProtKB-ARBA"/>
</dbReference>
<dbReference type="STRING" id="52441.SAMN05216302_102010"/>
<dbReference type="InterPro" id="IPR037455">
    <property type="entry name" value="LucA/IucC-like"/>
</dbReference>
<accession>A0A1I4DD19</accession>
<evidence type="ECO:0000313" key="5">
    <source>
        <dbReference type="Proteomes" id="UP000199533"/>
    </source>
</evidence>
<comment type="similarity">
    <text evidence="1">Belongs to the IucA/IucC family.</text>
</comment>
<dbReference type="EMBL" id="FOSP01000020">
    <property type="protein sequence ID" value="SFK90006.1"/>
    <property type="molecule type" value="Genomic_DNA"/>
</dbReference>
<evidence type="ECO:0000256" key="1">
    <source>
        <dbReference type="ARBA" id="ARBA00007832"/>
    </source>
</evidence>
<feature type="domain" description="Aerobactin siderophore biosynthesis IucA/IucC-like C-terminal" evidence="3">
    <location>
        <begin position="426"/>
        <end position="590"/>
    </location>
</feature>
<evidence type="ECO:0000259" key="3">
    <source>
        <dbReference type="Pfam" id="PF06276"/>
    </source>
</evidence>
<dbReference type="OrthoDB" id="495728at2"/>
<name>A0A1I4DD19_9PROT</name>
<sequence length="615" mass="69937">MKAIMYGKTNEFPVMHEHADHAQYIYQRVVDTLLRENVRGCIDQAEVMPGDALSTRWGMHLKENHQWLKISHFGDGNIWIPVAQTTFMQRWRGVGLPLLWQKDNKVEEMYTLDDLIACFSQGLGPAAVSTFKVFAEECKLAVEHRQICENERERWFNEYNALNGKVTGAELPSWASRLIHYDRLGAFLDHPFYPTARAKPGFDFKSLAAYSPEFQNKFLIHWLAVPNAFFYPSEFNKQVLPQLWPSFDTIGLPAALADTHDLIPVHPFVWEYQLEDLLSAAAIPNIIRAPKPYLTVAPTLSVRTVILLDMPEWHLKLPLTIRTLGAKNIRTIKPSTIHDGHCIQSLLSSIAASEPSVANRLVLTEEDCGGHADHQMFLGYILRRYPVESLSNSTLIPVAALLAKTPAGKTVIEEAAEKYYDGNLELFWNDYLELTLRFHLLLWLRYGIALESNQQNSVVVLSQESPRLRLLLKDNDAARIHFDYLTMRWPYLATHVANLQDRRIIVSDTLPLGQMFATITLQLNIAVLVESIGPILGLSANTLYSQVRRRVDVVLKELMAEGEDVSLARQLLLKNDRLYIKYLLTAATLAEKNETGANDVNKFYGMSSPNFLRVI</sequence>
<dbReference type="AlphaFoldDB" id="A0A1I4DD19"/>
<evidence type="ECO:0000259" key="2">
    <source>
        <dbReference type="Pfam" id="PF04183"/>
    </source>
</evidence>
<dbReference type="RefSeq" id="WP_090700594.1">
    <property type="nucleotide sequence ID" value="NZ_FOSP01000020.1"/>
</dbReference>
<dbReference type="Gene3D" id="1.10.510.40">
    <property type="match status" value="1"/>
</dbReference>
<dbReference type="InterPro" id="IPR022770">
    <property type="entry name" value="IucA/IucC-like_C"/>
</dbReference>
<dbReference type="GO" id="GO:0019290">
    <property type="term" value="P:siderophore biosynthetic process"/>
    <property type="evidence" value="ECO:0007669"/>
    <property type="project" value="InterPro"/>
</dbReference>
<feature type="domain" description="Aerobactin siderophore biosynthesis IucA/IucC N-terminal" evidence="2">
    <location>
        <begin position="187"/>
        <end position="403"/>
    </location>
</feature>
<keyword evidence="5" id="KW-1185">Reference proteome</keyword>
<reference evidence="5" key="1">
    <citation type="submission" date="2016-10" db="EMBL/GenBank/DDBJ databases">
        <authorList>
            <person name="Varghese N."/>
            <person name="Submissions S."/>
        </authorList>
    </citation>
    <scope>NUCLEOTIDE SEQUENCE [LARGE SCALE GENOMIC DNA]</scope>
    <source>
        <strain evidence="5">Nm69</strain>
    </source>
</reference>
<evidence type="ECO:0000313" key="4">
    <source>
        <dbReference type="EMBL" id="SFK90006.1"/>
    </source>
</evidence>
<dbReference type="PANTHER" id="PTHR34384:SF5">
    <property type="entry name" value="L-2,3-DIAMINOPROPANOATE--CITRATE LIGASE"/>
    <property type="match status" value="1"/>
</dbReference>
<dbReference type="PANTHER" id="PTHR34384">
    <property type="entry name" value="L-2,3-DIAMINOPROPANOATE--CITRATE LIGASE"/>
    <property type="match status" value="1"/>
</dbReference>
<protein>
    <submittedName>
        <fullName evidence="4">Siderophore synthetase component</fullName>
    </submittedName>
</protein>
<dbReference type="Proteomes" id="UP000199533">
    <property type="component" value="Unassembled WGS sequence"/>
</dbReference>
<gene>
    <name evidence="4" type="ORF">SAMN05216302_102010</name>
</gene>